<reference evidence="1 2" key="1">
    <citation type="submission" date="2024-09" db="EMBL/GenBank/DDBJ databases">
        <title>Floridaenema gen nov. (Aerosakkonemataceae, Aerosakkonematales ord. nov., Cyanobacteria) from benthic tropical and subtropical fresh waters, with the description of four new species.</title>
        <authorList>
            <person name="Moretto J.A."/>
            <person name="Berthold D.E."/>
            <person name="Lefler F.W."/>
            <person name="Huang I.-S."/>
            <person name="Laughinghouse H. IV."/>
        </authorList>
    </citation>
    <scope>NUCLEOTIDE SEQUENCE [LARGE SCALE GENOMIC DNA]</scope>
    <source>
        <strain evidence="1 2">BLCC-F167</strain>
    </source>
</reference>
<comment type="caution">
    <text evidence="1">The sequence shown here is derived from an EMBL/GenBank/DDBJ whole genome shotgun (WGS) entry which is preliminary data.</text>
</comment>
<name>A0ABV4WFD7_9CYAN</name>
<dbReference type="RefSeq" id="WP_413275948.1">
    <property type="nucleotide sequence ID" value="NZ_JBHFNT010000035.1"/>
</dbReference>
<dbReference type="Proteomes" id="UP001576780">
    <property type="component" value="Unassembled WGS sequence"/>
</dbReference>
<dbReference type="EMBL" id="JBHFNT010000035">
    <property type="protein sequence ID" value="MFB2833491.1"/>
    <property type="molecule type" value="Genomic_DNA"/>
</dbReference>
<proteinExistence type="predicted"/>
<accession>A0ABV4WFD7</accession>
<sequence length="97" mass="11595">MKSTEIIQLFAKNYSVWLKQSQGDRLYYQKTLTANQTKWFLDTYNRERNLSVYQTDVSGEIEINSKPCYYHLIRFRDGMSIFRVEPLENQDFAPIAE</sequence>
<evidence type="ECO:0000313" key="2">
    <source>
        <dbReference type="Proteomes" id="UP001576780"/>
    </source>
</evidence>
<protein>
    <submittedName>
        <fullName evidence="1">Uncharacterized protein</fullName>
    </submittedName>
</protein>
<keyword evidence="2" id="KW-1185">Reference proteome</keyword>
<gene>
    <name evidence="1" type="ORF">ACE1CA_03060</name>
</gene>
<evidence type="ECO:0000313" key="1">
    <source>
        <dbReference type="EMBL" id="MFB2833491.1"/>
    </source>
</evidence>
<organism evidence="1 2">
    <name type="scientific">Floridaenema evergladense BLCC-F167</name>
    <dbReference type="NCBI Taxonomy" id="3153639"/>
    <lineage>
        <taxon>Bacteria</taxon>
        <taxon>Bacillati</taxon>
        <taxon>Cyanobacteriota</taxon>
        <taxon>Cyanophyceae</taxon>
        <taxon>Oscillatoriophycideae</taxon>
        <taxon>Aerosakkonematales</taxon>
        <taxon>Aerosakkonemataceae</taxon>
        <taxon>Floridanema</taxon>
        <taxon>Floridanema evergladense</taxon>
    </lineage>
</organism>